<reference evidence="3" key="1">
    <citation type="journal article" date="2020" name="mSystems">
        <title>Genome- and Community-Level Interaction Insights into Carbon Utilization and Element Cycling Functions of Hydrothermarchaeota in Hydrothermal Sediment.</title>
        <authorList>
            <person name="Zhou Z."/>
            <person name="Liu Y."/>
            <person name="Xu W."/>
            <person name="Pan J."/>
            <person name="Luo Z.H."/>
            <person name="Li M."/>
        </authorList>
    </citation>
    <scope>NUCLEOTIDE SEQUENCE [LARGE SCALE GENOMIC DNA]</scope>
    <source>
        <strain evidence="3">SpSt-503</strain>
    </source>
</reference>
<dbReference type="PRINTS" id="PR00944">
    <property type="entry name" value="CUEXPORT"/>
</dbReference>
<organism evidence="3">
    <name type="scientific">Gracilinema caldarium</name>
    <dbReference type="NCBI Taxonomy" id="215591"/>
    <lineage>
        <taxon>Bacteria</taxon>
        <taxon>Pseudomonadati</taxon>
        <taxon>Spirochaetota</taxon>
        <taxon>Spirochaetia</taxon>
        <taxon>Spirochaetales</taxon>
        <taxon>Breznakiellaceae</taxon>
        <taxon>Gracilinema</taxon>
    </lineage>
</organism>
<evidence type="ECO:0000259" key="2">
    <source>
        <dbReference type="PROSITE" id="PS50846"/>
    </source>
</evidence>
<dbReference type="PROSITE" id="PS01047">
    <property type="entry name" value="HMA_1"/>
    <property type="match status" value="1"/>
</dbReference>
<dbReference type="FunFam" id="3.30.70.100:FF:000001">
    <property type="entry name" value="ATPase copper transporting beta"/>
    <property type="match status" value="1"/>
</dbReference>
<dbReference type="EMBL" id="DSVL01000136">
    <property type="protein sequence ID" value="HFH28751.1"/>
    <property type="molecule type" value="Genomic_DNA"/>
</dbReference>
<name>A0A7C3E6C5_9SPIR</name>
<dbReference type="InterPro" id="IPR000428">
    <property type="entry name" value="Cu-bd"/>
</dbReference>
<gene>
    <name evidence="3" type="ORF">ENS59_04465</name>
</gene>
<dbReference type="Gene3D" id="3.30.70.100">
    <property type="match status" value="1"/>
</dbReference>
<dbReference type="InterPro" id="IPR017969">
    <property type="entry name" value="Heavy-metal-associated_CS"/>
</dbReference>
<dbReference type="AlphaFoldDB" id="A0A7C3E6C5"/>
<dbReference type="Pfam" id="PF00403">
    <property type="entry name" value="HMA"/>
    <property type="match status" value="1"/>
</dbReference>
<keyword evidence="1" id="KW-0479">Metal-binding</keyword>
<dbReference type="PROSITE" id="PS50846">
    <property type="entry name" value="HMA_2"/>
    <property type="match status" value="1"/>
</dbReference>
<dbReference type="GO" id="GO:0006825">
    <property type="term" value="P:copper ion transport"/>
    <property type="evidence" value="ECO:0007669"/>
    <property type="project" value="InterPro"/>
</dbReference>
<dbReference type="InterPro" id="IPR006121">
    <property type="entry name" value="HMA_dom"/>
</dbReference>
<evidence type="ECO:0000313" key="3">
    <source>
        <dbReference type="EMBL" id="HFH28751.1"/>
    </source>
</evidence>
<evidence type="ECO:0000256" key="1">
    <source>
        <dbReference type="ARBA" id="ARBA00022723"/>
    </source>
</evidence>
<comment type="caution">
    <text evidence="3">The sequence shown here is derived from an EMBL/GenBank/DDBJ whole genome shotgun (WGS) entry which is preliminary data.</text>
</comment>
<accession>A0A7C3E6C5</accession>
<sequence>MTKTLDVEGMTCNHCVMHVTNALKGLAGVSKVQVDLATKKAVVEGTNLDDGAMKDAVADAGYEVVAIH</sequence>
<dbReference type="CDD" id="cd00371">
    <property type="entry name" value="HMA"/>
    <property type="match status" value="1"/>
</dbReference>
<dbReference type="InterPro" id="IPR036163">
    <property type="entry name" value="HMA_dom_sf"/>
</dbReference>
<dbReference type="GO" id="GO:0005507">
    <property type="term" value="F:copper ion binding"/>
    <property type="evidence" value="ECO:0007669"/>
    <property type="project" value="InterPro"/>
</dbReference>
<protein>
    <submittedName>
        <fullName evidence="3">Copper chaperone</fullName>
    </submittedName>
</protein>
<proteinExistence type="predicted"/>
<feature type="domain" description="HMA" evidence="2">
    <location>
        <begin position="1"/>
        <end position="65"/>
    </location>
</feature>
<dbReference type="SUPFAM" id="SSF55008">
    <property type="entry name" value="HMA, heavy metal-associated domain"/>
    <property type="match status" value="1"/>
</dbReference>